<comment type="caution">
    <text evidence="7">The sequence shown here is derived from an EMBL/GenBank/DDBJ whole genome shotgun (WGS) entry which is preliminary data.</text>
</comment>
<reference evidence="7" key="1">
    <citation type="journal article" date="2015" name="Nature">
        <title>Complex archaea that bridge the gap between prokaryotes and eukaryotes.</title>
        <authorList>
            <person name="Spang A."/>
            <person name="Saw J.H."/>
            <person name="Jorgensen S.L."/>
            <person name="Zaremba-Niedzwiedzka K."/>
            <person name="Martijn J."/>
            <person name="Lind A.E."/>
            <person name="van Eijk R."/>
            <person name="Schleper C."/>
            <person name="Guy L."/>
            <person name="Ettema T.J."/>
        </authorList>
    </citation>
    <scope>NUCLEOTIDE SEQUENCE</scope>
</reference>
<comment type="cofactor">
    <cofactor evidence="1">
        <name>thiamine diphosphate</name>
        <dbReference type="ChEBI" id="CHEBI:58937"/>
    </cofactor>
</comment>
<feature type="transmembrane region" description="Helical" evidence="4">
    <location>
        <begin position="276"/>
        <end position="296"/>
    </location>
</feature>
<dbReference type="EMBL" id="LAZR01000142">
    <property type="protein sequence ID" value="KKN87061.1"/>
    <property type="molecule type" value="Genomic_DNA"/>
</dbReference>
<dbReference type="AlphaFoldDB" id="A0A0F9WLX6"/>
<sequence length="382" mass="43564">MGSLNTNIFERPDYWCGELGYRPGPDGIGYQDFLVHRFKVAYILAKQPRGKLLDIGCAFGYIVKRLRDKGIDALGIDISHYALSQAPEDVKPYLKHGSADNLPWPDNYFDMVVTFGTLEHLDSEMVPKAISEIKRVAKRGIIAVNPGDAPHFDEDITHQVKKPLSWWRTQFPPEFEVRIDANEKWFGLLLRQELIAFEEEIKNIFLEGKITAPVHLSRGNEKPLIEIFGQIKRNDWCFSTHRSHYHALLKGIDSEWVRNEIVAGRSIHLNNKEFNFLTSAIVGGTLPIALGVAMAIKRKRAKGHVWCFIGDMAGETGIFHECSKYAARHDLPIIFVVEDNGLSTNTPTQLIWGRGKSKLNIIRYKYKRGFPHINIGQWVVFQ</sequence>
<protein>
    <recommendedName>
        <fullName evidence="8">Methyltransferase type 11 domain-containing protein</fullName>
    </recommendedName>
</protein>
<gene>
    <name evidence="7" type="ORF">LCGC14_0263310</name>
</gene>
<dbReference type="Pfam" id="PF08241">
    <property type="entry name" value="Methyltransf_11"/>
    <property type="match status" value="1"/>
</dbReference>
<evidence type="ECO:0000313" key="7">
    <source>
        <dbReference type="EMBL" id="KKN87061.1"/>
    </source>
</evidence>
<dbReference type="InterPro" id="IPR013216">
    <property type="entry name" value="Methyltransf_11"/>
</dbReference>
<dbReference type="PANTHER" id="PTHR11516">
    <property type="entry name" value="PYRUVATE DEHYDROGENASE E1 COMPONENT, ALPHA SUBUNIT BACTERIAL AND ORGANELLAR"/>
    <property type="match status" value="1"/>
</dbReference>
<evidence type="ECO:0000259" key="5">
    <source>
        <dbReference type="Pfam" id="PF00676"/>
    </source>
</evidence>
<evidence type="ECO:0000256" key="1">
    <source>
        <dbReference type="ARBA" id="ARBA00001964"/>
    </source>
</evidence>
<dbReference type="InterPro" id="IPR001017">
    <property type="entry name" value="DH_E1"/>
</dbReference>
<dbReference type="InterPro" id="IPR029063">
    <property type="entry name" value="SAM-dependent_MTases_sf"/>
</dbReference>
<dbReference type="GO" id="GO:0004739">
    <property type="term" value="F:pyruvate dehydrogenase (acetyl-transferring) activity"/>
    <property type="evidence" value="ECO:0007669"/>
    <property type="project" value="TreeGrafter"/>
</dbReference>
<dbReference type="PANTHER" id="PTHR11516:SF60">
    <property type="entry name" value="PYRUVATE DEHYDROGENASE E1 COMPONENT SUBUNIT ALPHA"/>
    <property type="match status" value="1"/>
</dbReference>
<name>A0A0F9WLX6_9ZZZZ</name>
<dbReference type="InterPro" id="IPR029061">
    <property type="entry name" value="THDP-binding"/>
</dbReference>
<dbReference type="Pfam" id="PF00676">
    <property type="entry name" value="E1_dh"/>
    <property type="match status" value="1"/>
</dbReference>
<evidence type="ECO:0000256" key="2">
    <source>
        <dbReference type="ARBA" id="ARBA00023002"/>
    </source>
</evidence>
<keyword evidence="4" id="KW-0812">Transmembrane</keyword>
<organism evidence="7">
    <name type="scientific">marine sediment metagenome</name>
    <dbReference type="NCBI Taxonomy" id="412755"/>
    <lineage>
        <taxon>unclassified sequences</taxon>
        <taxon>metagenomes</taxon>
        <taxon>ecological metagenomes</taxon>
    </lineage>
</organism>
<evidence type="ECO:0000256" key="3">
    <source>
        <dbReference type="ARBA" id="ARBA00023052"/>
    </source>
</evidence>
<dbReference type="SUPFAM" id="SSF53335">
    <property type="entry name" value="S-adenosyl-L-methionine-dependent methyltransferases"/>
    <property type="match status" value="1"/>
</dbReference>
<dbReference type="GO" id="GO:0006086">
    <property type="term" value="P:pyruvate decarboxylation to acetyl-CoA"/>
    <property type="evidence" value="ECO:0007669"/>
    <property type="project" value="TreeGrafter"/>
</dbReference>
<dbReference type="GO" id="GO:0008757">
    <property type="term" value="F:S-adenosylmethionine-dependent methyltransferase activity"/>
    <property type="evidence" value="ECO:0007669"/>
    <property type="project" value="InterPro"/>
</dbReference>
<proteinExistence type="predicted"/>
<evidence type="ECO:0000256" key="4">
    <source>
        <dbReference type="SAM" id="Phobius"/>
    </source>
</evidence>
<evidence type="ECO:0008006" key="8">
    <source>
        <dbReference type="Google" id="ProtNLM"/>
    </source>
</evidence>
<accession>A0A0F9WLX6</accession>
<evidence type="ECO:0000259" key="6">
    <source>
        <dbReference type="Pfam" id="PF08241"/>
    </source>
</evidence>
<keyword evidence="2" id="KW-0560">Oxidoreductase</keyword>
<feature type="domain" description="Dehydrogenase E1 component" evidence="5">
    <location>
        <begin position="195"/>
        <end position="348"/>
    </location>
</feature>
<dbReference type="SUPFAM" id="SSF52518">
    <property type="entry name" value="Thiamin diphosphate-binding fold (THDP-binding)"/>
    <property type="match status" value="1"/>
</dbReference>
<dbReference type="InterPro" id="IPR050642">
    <property type="entry name" value="PDH_E1_Alpha_Subunit"/>
</dbReference>
<dbReference type="CDD" id="cd02440">
    <property type="entry name" value="AdoMet_MTases"/>
    <property type="match status" value="1"/>
</dbReference>
<keyword evidence="3" id="KW-0786">Thiamine pyrophosphate</keyword>
<keyword evidence="4" id="KW-1133">Transmembrane helix</keyword>
<dbReference type="Gene3D" id="3.40.50.970">
    <property type="match status" value="1"/>
</dbReference>
<keyword evidence="4" id="KW-0472">Membrane</keyword>
<feature type="domain" description="Methyltransferase type 11" evidence="6">
    <location>
        <begin position="53"/>
        <end position="140"/>
    </location>
</feature>
<dbReference type="Gene3D" id="3.40.50.150">
    <property type="entry name" value="Vaccinia Virus protein VP39"/>
    <property type="match status" value="1"/>
</dbReference>